<protein>
    <recommendedName>
        <fullName evidence="3">DUF1190 domain-containing protein</fullName>
    </recommendedName>
</protein>
<keyword evidence="2" id="KW-1185">Reference proteome</keyword>
<dbReference type="Proteomes" id="UP000037315">
    <property type="component" value="Unassembled WGS sequence"/>
</dbReference>
<comment type="caution">
    <text evidence="1">The sequence shown here is derived from an EMBL/GenBank/DDBJ whole genome shotgun (WGS) entry which is preliminary data.</text>
</comment>
<gene>
    <name evidence="1" type="ORF">ACH50_00380</name>
</gene>
<dbReference type="EMBL" id="LFEJ01000002">
    <property type="protein sequence ID" value="KMV36528.1"/>
    <property type="molecule type" value="Genomic_DNA"/>
</dbReference>
<organism evidence="1 2">
    <name type="scientific">Franconibacter pulveris</name>
    <dbReference type="NCBI Taxonomy" id="435910"/>
    <lineage>
        <taxon>Bacteria</taxon>
        <taxon>Pseudomonadati</taxon>
        <taxon>Pseudomonadota</taxon>
        <taxon>Gammaproteobacteria</taxon>
        <taxon>Enterobacterales</taxon>
        <taxon>Enterobacteriaceae</taxon>
        <taxon>Franconibacter</taxon>
    </lineage>
</organism>
<dbReference type="Pfam" id="PF06693">
    <property type="entry name" value="DUF1190"/>
    <property type="match status" value="1"/>
</dbReference>
<accession>A0A0J8VSR2</accession>
<name>A0A0J8VSR2_9ENTR</name>
<proteinExistence type="predicted"/>
<dbReference type="OrthoDB" id="6566509at2"/>
<dbReference type="InterPro" id="IPR009576">
    <property type="entry name" value="Biofilm_formation_YgiB"/>
</dbReference>
<dbReference type="AlphaFoldDB" id="A0A0J8VSR2"/>
<evidence type="ECO:0008006" key="3">
    <source>
        <dbReference type="Google" id="ProtNLM"/>
    </source>
</evidence>
<dbReference type="STRING" id="1121863.GCA_000621185_01661"/>
<evidence type="ECO:0000313" key="1">
    <source>
        <dbReference type="EMBL" id="KMV36528.1"/>
    </source>
</evidence>
<dbReference type="PATRIC" id="fig|1656095.3.peg.3242"/>
<reference evidence="1 2" key="1">
    <citation type="submission" date="2015-06" db="EMBL/GenBank/DDBJ databases">
        <title>Genome sequencing of Cronobacter sp. strain DJ34 isolated from petroleum contaminated sludge of Duliajan Oil Fields, Assam, India.</title>
        <authorList>
            <person name="Pal S."/>
            <person name="Banerjee T.D."/>
            <person name="Roy A."/>
            <person name="Sar P."/>
            <person name="Kazy S.K."/>
        </authorList>
    </citation>
    <scope>NUCLEOTIDE SEQUENCE [LARGE SCALE GENOMIC DNA]</scope>
    <source>
        <strain evidence="1 2">DJ34</strain>
    </source>
</reference>
<sequence>MAASRKRRKKRRLPSPVMNSADLDIYKGNKKRKGPKVLTLAIMGGAAFFAIKSGDKASDNDGDGYFYQSVDACVADDNPREACTAAWDNAKVAFEQEASLPLTWAACYERYESCTYDAPRRTWVPVMAGFLLAKRQKPDEDQQSHSTYYHGGSVYSSRPVWRNTSGDYAWRSRPKSSVNGYATRSVKTLSRGGFGRASGSHGSWGG</sequence>
<evidence type="ECO:0000313" key="2">
    <source>
        <dbReference type="Proteomes" id="UP000037315"/>
    </source>
</evidence>